<dbReference type="AlphaFoldDB" id="A0A8E2DVZ6"/>
<keyword evidence="2" id="KW-1185">Reference proteome</keyword>
<dbReference type="Proteomes" id="UP000250043">
    <property type="component" value="Unassembled WGS sequence"/>
</dbReference>
<gene>
    <name evidence="1" type="ORF">OBBRIDRAFT_17716</name>
</gene>
<proteinExistence type="predicted"/>
<name>A0A8E2DVZ6_9APHY</name>
<reference evidence="1 2" key="1">
    <citation type="submission" date="2016-07" db="EMBL/GenBank/DDBJ databases">
        <title>Draft genome of the white-rot fungus Obba rivulosa 3A-2.</title>
        <authorList>
            <consortium name="DOE Joint Genome Institute"/>
            <person name="Miettinen O."/>
            <person name="Riley R."/>
            <person name="Acob R."/>
            <person name="Barry K."/>
            <person name="Cullen D."/>
            <person name="De Vries R."/>
            <person name="Hainaut M."/>
            <person name="Hatakka A."/>
            <person name="Henrissat B."/>
            <person name="Hilden K."/>
            <person name="Kuo R."/>
            <person name="Labutti K."/>
            <person name="Lipzen A."/>
            <person name="Makela M.R."/>
            <person name="Sandor L."/>
            <person name="Spatafora J.W."/>
            <person name="Grigoriev I.V."/>
            <person name="Hibbett D.S."/>
        </authorList>
    </citation>
    <scope>NUCLEOTIDE SEQUENCE [LARGE SCALE GENOMIC DNA]</scope>
    <source>
        <strain evidence="1 2">3A-2</strain>
    </source>
</reference>
<protein>
    <submittedName>
        <fullName evidence="1">Uncharacterized protein</fullName>
    </submittedName>
</protein>
<evidence type="ECO:0000313" key="1">
    <source>
        <dbReference type="EMBL" id="OCH96687.1"/>
    </source>
</evidence>
<organism evidence="1 2">
    <name type="scientific">Obba rivulosa</name>
    <dbReference type="NCBI Taxonomy" id="1052685"/>
    <lineage>
        <taxon>Eukaryota</taxon>
        <taxon>Fungi</taxon>
        <taxon>Dikarya</taxon>
        <taxon>Basidiomycota</taxon>
        <taxon>Agaricomycotina</taxon>
        <taxon>Agaricomycetes</taxon>
        <taxon>Polyporales</taxon>
        <taxon>Gelatoporiaceae</taxon>
        <taxon>Obba</taxon>
    </lineage>
</organism>
<accession>A0A8E2DVZ6</accession>
<evidence type="ECO:0000313" key="2">
    <source>
        <dbReference type="Proteomes" id="UP000250043"/>
    </source>
</evidence>
<dbReference type="EMBL" id="KV722330">
    <property type="protein sequence ID" value="OCH96687.1"/>
    <property type="molecule type" value="Genomic_DNA"/>
</dbReference>
<sequence length="163" mass="17817">MKLRCSNIAHPRPTVVPFAFTGELDACRGTKIRDAVDMLSRDALPTQSLQSGTARCVIRKAPRMQGGACHGVKPHCPLLLSLASLHPSTSWRQNRDKLLQYCSHSISVHTGPICPSRYPGEFFRRSELTVGPSDSWPDALDPVAPFCSAITRELPDVLLANVA</sequence>